<organism evidence="2 3">
    <name type="scientific">Tritonibacter aquimaris</name>
    <dbReference type="NCBI Taxonomy" id="2663379"/>
    <lineage>
        <taxon>Bacteria</taxon>
        <taxon>Pseudomonadati</taxon>
        <taxon>Pseudomonadota</taxon>
        <taxon>Alphaproteobacteria</taxon>
        <taxon>Rhodobacterales</taxon>
        <taxon>Paracoccaceae</taxon>
        <taxon>Tritonibacter</taxon>
    </lineage>
</organism>
<sequence>MNRFRNVEEQISAYLDGEMSESERLTFEQELDSSPALLQRLEKWAETDQLLAQAVPTPDPAHLERLIKPAPQPRTLPLRQIAAMAAMFIFGGLSGYGFNAYQGETLRQPIVIQAVAGATAAHRMFSAEVRHAVEVPASETEHLETWLSKRMGREMNVPQLETHGLSFVGGRMLPFGDQVAGQYMYEDASGERMTLYMTKADQEAHTSVRYLDQDGLTIARWQEGPWLFILIAPIARDAFSPIASDVHEALI</sequence>
<dbReference type="EMBL" id="WIXK01000006">
    <property type="protein sequence ID" value="MQY43470.1"/>
    <property type="molecule type" value="Genomic_DNA"/>
</dbReference>
<proteinExistence type="predicted"/>
<protein>
    <recommendedName>
        <fullName evidence="1">Putative zinc-finger domain-containing protein</fullName>
    </recommendedName>
</protein>
<dbReference type="AlphaFoldDB" id="A0A844AMD6"/>
<reference evidence="2 3" key="1">
    <citation type="submission" date="2019-10" db="EMBL/GenBank/DDBJ databases">
        <title>Epibacterium sp. nov., isolated from seawater.</title>
        <authorList>
            <person name="Zhang X."/>
            <person name="Li N."/>
        </authorList>
    </citation>
    <scope>NUCLEOTIDE SEQUENCE [LARGE SCALE GENOMIC DNA]</scope>
    <source>
        <strain evidence="2 3">SM1969</strain>
    </source>
</reference>
<keyword evidence="3" id="KW-1185">Reference proteome</keyword>
<comment type="caution">
    <text evidence="2">The sequence shown here is derived from an EMBL/GenBank/DDBJ whole genome shotgun (WGS) entry which is preliminary data.</text>
</comment>
<evidence type="ECO:0000313" key="3">
    <source>
        <dbReference type="Proteomes" id="UP000436694"/>
    </source>
</evidence>
<dbReference type="InterPro" id="IPR041916">
    <property type="entry name" value="Anti_sigma_zinc_sf"/>
</dbReference>
<dbReference type="Proteomes" id="UP000436694">
    <property type="component" value="Unassembled WGS sequence"/>
</dbReference>
<dbReference type="RefSeq" id="WP_153548372.1">
    <property type="nucleotide sequence ID" value="NZ_WIXK01000006.1"/>
</dbReference>
<evidence type="ECO:0000259" key="1">
    <source>
        <dbReference type="Pfam" id="PF13490"/>
    </source>
</evidence>
<feature type="domain" description="Putative zinc-finger" evidence="1">
    <location>
        <begin position="6"/>
        <end position="28"/>
    </location>
</feature>
<dbReference type="Gene3D" id="1.10.10.1320">
    <property type="entry name" value="Anti-sigma factor, zinc-finger domain"/>
    <property type="match status" value="1"/>
</dbReference>
<accession>A0A844AMD6</accession>
<dbReference type="InterPro" id="IPR027383">
    <property type="entry name" value="Znf_put"/>
</dbReference>
<dbReference type="Pfam" id="PF13490">
    <property type="entry name" value="zf-HC2"/>
    <property type="match status" value="1"/>
</dbReference>
<gene>
    <name evidence="2" type="ORF">GG681_12530</name>
</gene>
<name>A0A844AMD6_9RHOB</name>
<evidence type="ECO:0000313" key="2">
    <source>
        <dbReference type="EMBL" id="MQY43470.1"/>
    </source>
</evidence>